<accession>V6TYG2</accession>
<dbReference type="VEuPathDB" id="GiardiaDB:QR46_1379"/>
<gene>
    <name evidence="4" type="ORF">GSB_153163</name>
</gene>
<comment type="catalytic activity">
    <reaction evidence="1">
        <text>alpha-D-glucosamine 6-phosphate + H2O = beta-D-fructose 6-phosphate + NH4(+)</text>
        <dbReference type="Rhea" id="RHEA:12172"/>
        <dbReference type="ChEBI" id="CHEBI:15377"/>
        <dbReference type="ChEBI" id="CHEBI:28938"/>
        <dbReference type="ChEBI" id="CHEBI:57634"/>
        <dbReference type="ChEBI" id="CHEBI:75989"/>
        <dbReference type="EC" id="3.5.99.6"/>
    </reaction>
</comment>
<dbReference type="InterPro" id="IPR003737">
    <property type="entry name" value="GlcNAc_PI_deacetylase-related"/>
</dbReference>
<dbReference type="GO" id="GO:0004342">
    <property type="term" value="F:glucosamine-6-phosphate deaminase activity"/>
    <property type="evidence" value="ECO:0007669"/>
    <property type="project" value="UniProtKB-EC"/>
</dbReference>
<evidence type="ECO:0000256" key="3">
    <source>
        <dbReference type="ARBA" id="ARBA00012176"/>
    </source>
</evidence>
<dbReference type="GO" id="GO:0006043">
    <property type="term" value="P:glucosamine catabolic process"/>
    <property type="evidence" value="ECO:0007669"/>
    <property type="project" value="TreeGrafter"/>
</dbReference>
<evidence type="ECO:0000256" key="2">
    <source>
        <dbReference type="ARBA" id="ARBA00006066"/>
    </source>
</evidence>
<evidence type="ECO:0000256" key="1">
    <source>
        <dbReference type="ARBA" id="ARBA00000644"/>
    </source>
</evidence>
<comment type="similarity">
    <text evidence="2">Belongs to the PIGL family.</text>
</comment>
<keyword evidence="4" id="KW-0413">Isomerase</keyword>
<dbReference type="EMBL" id="AHHH01000050">
    <property type="protein sequence ID" value="ESU43407.1"/>
    <property type="molecule type" value="Genomic_DNA"/>
</dbReference>
<dbReference type="EC" id="3.5.1.89" evidence="3"/>
<proteinExistence type="inferred from homology"/>
<dbReference type="PANTHER" id="PTHR11280">
    <property type="entry name" value="GLUCOSAMINE-6-PHOSPHATE ISOMERASE"/>
    <property type="match status" value="1"/>
</dbReference>
<comment type="caution">
    <text evidence="4">The sequence shown here is derived from an EMBL/GenBank/DDBJ whole genome shotgun (WGS) entry which is preliminary data.</text>
</comment>
<dbReference type="GO" id="GO:0000225">
    <property type="term" value="F:N-acetylglucosaminylphosphatidylinositol deacetylase activity"/>
    <property type="evidence" value="ECO:0007669"/>
    <property type="project" value="UniProtKB-EC"/>
</dbReference>
<dbReference type="PANTHER" id="PTHR11280:SF5">
    <property type="entry name" value="GLUCOSAMINE-6-PHOSPHATE ISOMERASE"/>
    <property type="match status" value="1"/>
</dbReference>
<evidence type="ECO:0000313" key="5">
    <source>
        <dbReference type="Proteomes" id="UP000018040"/>
    </source>
</evidence>
<dbReference type="SUPFAM" id="SSF102588">
    <property type="entry name" value="LmbE-like"/>
    <property type="match status" value="1"/>
</dbReference>
<dbReference type="Pfam" id="PF02585">
    <property type="entry name" value="PIG-L"/>
    <property type="match status" value="1"/>
</dbReference>
<dbReference type="GO" id="GO:0019262">
    <property type="term" value="P:N-acetylneuraminate catabolic process"/>
    <property type="evidence" value="ECO:0007669"/>
    <property type="project" value="TreeGrafter"/>
</dbReference>
<organism evidence="4 5">
    <name type="scientific">Giardia intestinalis</name>
    <name type="common">Giardia lamblia</name>
    <dbReference type="NCBI Taxonomy" id="5741"/>
    <lineage>
        <taxon>Eukaryota</taxon>
        <taxon>Metamonada</taxon>
        <taxon>Diplomonadida</taxon>
        <taxon>Hexamitidae</taxon>
        <taxon>Giardiinae</taxon>
        <taxon>Giardia</taxon>
    </lineage>
</organism>
<dbReference type="InterPro" id="IPR004547">
    <property type="entry name" value="Glucosamine6P_isomerase"/>
</dbReference>
<reference evidence="5" key="1">
    <citation type="submission" date="2012-02" db="EMBL/GenBank/DDBJ databases">
        <title>Genome sequencing of Giardia lamblia Genotypes A2 and B isolates (DH and GS) and comparative analysis with the genomes of Genotypes A1 and E (WB and Pig).</title>
        <authorList>
            <person name="Adam R."/>
            <person name="Dahlstrom E."/>
            <person name="Martens C."/>
            <person name="Bruno D."/>
            <person name="Barbian K."/>
            <person name="Porcella S.F."/>
            <person name="Nash T."/>
        </authorList>
    </citation>
    <scope>NUCLEOTIDE SEQUENCE</scope>
    <source>
        <strain evidence="5">GS</strain>
    </source>
</reference>
<dbReference type="AlphaFoldDB" id="V6TYG2"/>
<name>V6TYG2_GIAIN</name>
<dbReference type="GO" id="GO:0016853">
    <property type="term" value="F:isomerase activity"/>
    <property type="evidence" value="ECO:0007669"/>
    <property type="project" value="UniProtKB-KW"/>
</dbReference>
<dbReference type="GO" id="GO:0005737">
    <property type="term" value="C:cytoplasm"/>
    <property type="evidence" value="ECO:0007669"/>
    <property type="project" value="TreeGrafter"/>
</dbReference>
<dbReference type="OrthoDB" id="10253840at2759"/>
<reference evidence="4 5" key="2">
    <citation type="journal article" date="2013" name="Genome Biol. Evol.">
        <title>Genome sequencing of Giardia lamblia genotypes A2 and B isolates (DH and GS) and comparative analysis with the genomes of genotypes A1 and E (WB and Pig).</title>
        <authorList>
            <person name="Adam R.D."/>
            <person name="Dahlstrom E.W."/>
            <person name="Martens C.A."/>
            <person name="Bruno D.P."/>
            <person name="Barbian K.D."/>
            <person name="Ricklefs S.M."/>
            <person name="Hernandez M.M."/>
            <person name="Narla N.P."/>
            <person name="Patel R.B."/>
            <person name="Porcella S.F."/>
            <person name="Nash T.E."/>
        </authorList>
    </citation>
    <scope>NUCLEOTIDE SEQUENCE [LARGE SCALE GENOMIC DNA]</scope>
    <source>
        <strain evidence="4 5">GS</strain>
    </source>
</reference>
<sequence>MYMASFDIDDSTLWVSDSQQRLAVFVTDQLKSLHNTHLRKENLTFWISNDDILLFIVKSYARACPDVSINLLMHSNATGQRKAVAENPSQVANISFRGYVEDENIDVFLLSTDLLTCVPSVDSRLLHSYLEVLQTVPERIFAVFSGECCEASCYEAVMSRQDNQLKERYPKVLYCDIFACGTLKYLISQHILMSQISNHELLRNHVENSNSYHYRMILTGSTALSCKIKVPDFIRREISAHIASHVYSVTEPSFFAGSRVLLFSPHPDDDVIAAGLGLQHLGAQGAVVHVAYCVTGYHSVRDEYLEHIPEDPLDLRIEKAKVREREAQNALALIGVPTKRIHFLRLPFYNNDHCLKRAYDQSNVRIVTNLLKEIRPDHIFLAGDLADPHRTHEACYNIIKDALEASSPKLYQQLHSGSISQELLGYVSDDKAHPKLTIDDIQSAIHGPMNFLQCRAIQPYSVVRTIRNAIGAIAQTNIPILWLYRGSWNRFTLGEASLIICGIYDEVYKKECAIRAHISQMGEAMFMGKDTRSFDVRAHELCTEAAIQLSSFMPSTAYGAEYYACSLILL</sequence>
<dbReference type="VEuPathDB" id="GiardiaDB:GL50803_0015276"/>
<dbReference type="Gene3D" id="3.40.50.10320">
    <property type="entry name" value="LmbE-like"/>
    <property type="match status" value="1"/>
</dbReference>
<dbReference type="InterPro" id="IPR024078">
    <property type="entry name" value="LmbE-like_dom_sf"/>
</dbReference>
<protein>
    <recommendedName>
        <fullName evidence="3">N-acetylglucosaminylphosphatidylinositol deacetylase</fullName>
        <ecNumber evidence="3">3.5.1.89</ecNumber>
    </recommendedName>
</protein>
<dbReference type="GO" id="GO:0042802">
    <property type="term" value="F:identical protein binding"/>
    <property type="evidence" value="ECO:0007669"/>
    <property type="project" value="TreeGrafter"/>
</dbReference>
<evidence type="ECO:0000313" key="4">
    <source>
        <dbReference type="EMBL" id="ESU43407.1"/>
    </source>
</evidence>
<dbReference type="VEuPathDB" id="GiardiaDB:GL50581_1787"/>
<dbReference type="GO" id="GO:0006046">
    <property type="term" value="P:N-acetylglucosamine catabolic process"/>
    <property type="evidence" value="ECO:0007669"/>
    <property type="project" value="TreeGrafter"/>
</dbReference>
<dbReference type="Proteomes" id="UP000018040">
    <property type="component" value="Unassembled WGS sequence"/>
</dbReference>
<dbReference type="VEuPathDB" id="GiardiaDB:DHA2_151802"/>